<dbReference type="Proteomes" id="UP000004994">
    <property type="component" value="Chromosome 2"/>
</dbReference>
<dbReference type="Gramene" id="Solyc02g014440.1.1">
    <property type="protein sequence ID" value="Solyc02g014440.1.1.1"/>
    <property type="gene ID" value="Solyc02g014440.1"/>
</dbReference>
<keyword evidence="3" id="KW-1185">Reference proteome</keyword>
<dbReference type="AlphaFoldDB" id="A0A3Q7EXB3"/>
<sequence length="97" mass="11138">MGGGREIPKDWGKNEKINSFQNPKSLPKDRPQLTLCTNSRPNPIKSGFESDAEGSDHPIVLLKLRVLIYKHARMKDDMHLWRTTQKKGKGTLERRLT</sequence>
<proteinExistence type="predicted"/>
<evidence type="ECO:0000313" key="2">
    <source>
        <dbReference type="EnsemblPlants" id="Solyc02g014440.1.1.1"/>
    </source>
</evidence>
<evidence type="ECO:0000256" key="1">
    <source>
        <dbReference type="SAM" id="MobiDB-lite"/>
    </source>
</evidence>
<evidence type="ECO:0000313" key="3">
    <source>
        <dbReference type="Proteomes" id="UP000004994"/>
    </source>
</evidence>
<reference evidence="2" key="2">
    <citation type="submission" date="2019-01" db="UniProtKB">
        <authorList>
            <consortium name="EnsemblPlants"/>
        </authorList>
    </citation>
    <scope>IDENTIFICATION</scope>
    <source>
        <strain evidence="2">cv. Heinz 1706</strain>
    </source>
</reference>
<accession>A0A3Q7EXB3</accession>
<feature type="compositionally biased region" description="Basic and acidic residues" evidence="1">
    <location>
        <begin position="1"/>
        <end position="16"/>
    </location>
</feature>
<feature type="region of interest" description="Disordered" evidence="1">
    <location>
        <begin position="1"/>
        <end position="54"/>
    </location>
</feature>
<organism evidence="2">
    <name type="scientific">Solanum lycopersicum</name>
    <name type="common">Tomato</name>
    <name type="synonym">Lycopersicon esculentum</name>
    <dbReference type="NCBI Taxonomy" id="4081"/>
    <lineage>
        <taxon>Eukaryota</taxon>
        <taxon>Viridiplantae</taxon>
        <taxon>Streptophyta</taxon>
        <taxon>Embryophyta</taxon>
        <taxon>Tracheophyta</taxon>
        <taxon>Spermatophyta</taxon>
        <taxon>Magnoliopsida</taxon>
        <taxon>eudicotyledons</taxon>
        <taxon>Gunneridae</taxon>
        <taxon>Pentapetalae</taxon>
        <taxon>asterids</taxon>
        <taxon>lamiids</taxon>
        <taxon>Solanales</taxon>
        <taxon>Solanaceae</taxon>
        <taxon>Solanoideae</taxon>
        <taxon>Solaneae</taxon>
        <taxon>Solanum</taxon>
        <taxon>Solanum subgen. Lycopersicon</taxon>
    </lineage>
</organism>
<name>A0A3Q7EXB3_SOLLC</name>
<dbReference type="PaxDb" id="4081-Solyc02g014440.1.1"/>
<protein>
    <submittedName>
        <fullName evidence="2">Uncharacterized protein</fullName>
    </submittedName>
</protein>
<reference evidence="2" key="1">
    <citation type="journal article" date="2012" name="Nature">
        <title>The tomato genome sequence provides insights into fleshy fruit evolution.</title>
        <authorList>
            <consortium name="Tomato Genome Consortium"/>
        </authorList>
    </citation>
    <scope>NUCLEOTIDE SEQUENCE [LARGE SCALE GENOMIC DNA]</scope>
    <source>
        <strain evidence="2">cv. Heinz 1706</strain>
    </source>
</reference>
<dbReference type="InParanoid" id="A0A3Q7EXB3"/>
<dbReference type="EnsemblPlants" id="Solyc02g014440.1.1">
    <property type="protein sequence ID" value="Solyc02g014440.1.1.1"/>
    <property type="gene ID" value="Solyc02g014440.1"/>
</dbReference>